<dbReference type="SUPFAM" id="SSF53187">
    <property type="entry name" value="Zn-dependent exopeptidases"/>
    <property type="match status" value="1"/>
</dbReference>
<dbReference type="PANTHER" id="PTHR11963:SF20">
    <property type="entry name" value="PEPTIDASE B"/>
    <property type="match status" value="1"/>
</dbReference>
<evidence type="ECO:0000259" key="6">
    <source>
        <dbReference type="PROSITE" id="PS00631"/>
    </source>
</evidence>
<proteinExistence type="inferred from homology"/>
<accession>A0A917A2D4</accession>
<dbReference type="GO" id="GO:0030145">
    <property type="term" value="F:manganese ion binding"/>
    <property type="evidence" value="ECO:0007669"/>
    <property type="project" value="InterPro"/>
</dbReference>
<dbReference type="AlphaFoldDB" id="A0A917A2D4"/>
<protein>
    <submittedName>
        <fullName evidence="7">Leucyl aminopeptidase</fullName>
    </submittedName>
</protein>
<dbReference type="Pfam" id="PF21337">
    <property type="entry name" value="Peptidase_M17_N_1"/>
    <property type="match status" value="1"/>
</dbReference>
<dbReference type="PRINTS" id="PR00481">
    <property type="entry name" value="LAMNOPPTDASE"/>
</dbReference>
<keyword evidence="5" id="KW-0464">Manganese</keyword>
<evidence type="ECO:0000256" key="3">
    <source>
        <dbReference type="ARBA" id="ARBA00022670"/>
    </source>
</evidence>
<dbReference type="InterPro" id="IPR043472">
    <property type="entry name" value="Macro_dom-like"/>
</dbReference>
<dbReference type="Gene3D" id="3.40.220.10">
    <property type="entry name" value="Leucine Aminopeptidase, subunit E, domain 1"/>
    <property type="match status" value="1"/>
</dbReference>
<keyword evidence="3" id="KW-0645">Protease</keyword>
<evidence type="ECO:0000313" key="7">
    <source>
        <dbReference type="EMBL" id="GGE21155.1"/>
    </source>
</evidence>
<evidence type="ECO:0000256" key="1">
    <source>
        <dbReference type="ARBA" id="ARBA00009528"/>
    </source>
</evidence>
<organism evidence="7 8">
    <name type="scientific">Sandarakinorhabdus glacialis</name>
    <dbReference type="NCBI Taxonomy" id="1614636"/>
    <lineage>
        <taxon>Bacteria</taxon>
        <taxon>Pseudomonadati</taxon>
        <taxon>Pseudomonadota</taxon>
        <taxon>Alphaproteobacteria</taxon>
        <taxon>Sphingomonadales</taxon>
        <taxon>Sphingosinicellaceae</taxon>
        <taxon>Sandarakinorhabdus</taxon>
    </lineage>
</organism>
<evidence type="ECO:0000256" key="5">
    <source>
        <dbReference type="ARBA" id="ARBA00023211"/>
    </source>
</evidence>
<dbReference type="GO" id="GO:0006508">
    <property type="term" value="P:proteolysis"/>
    <property type="evidence" value="ECO:0007669"/>
    <property type="project" value="UniProtKB-KW"/>
</dbReference>
<keyword evidence="8" id="KW-1185">Reference proteome</keyword>
<comment type="similarity">
    <text evidence="1">Belongs to the peptidase M17 family.</text>
</comment>
<reference evidence="7" key="1">
    <citation type="journal article" date="2014" name="Int. J. Syst. Evol. Microbiol.">
        <title>Complete genome sequence of Corynebacterium casei LMG S-19264T (=DSM 44701T), isolated from a smear-ripened cheese.</title>
        <authorList>
            <consortium name="US DOE Joint Genome Institute (JGI-PGF)"/>
            <person name="Walter F."/>
            <person name="Albersmeier A."/>
            <person name="Kalinowski J."/>
            <person name="Ruckert C."/>
        </authorList>
    </citation>
    <scope>NUCLEOTIDE SEQUENCE</scope>
    <source>
        <strain evidence="7">CGMCC 1.15519</strain>
    </source>
</reference>
<reference evidence="7" key="2">
    <citation type="submission" date="2020-09" db="EMBL/GenBank/DDBJ databases">
        <authorList>
            <person name="Sun Q."/>
            <person name="Zhou Y."/>
        </authorList>
    </citation>
    <scope>NUCLEOTIDE SEQUENCE</scope>
    <source>
        <strain evidence="7">CGMCC 1.15519</strain>
    </source>
</reference>
<dbReference type="RefSeq" id="WP_188764128.1">
    <property type="nucleotide sequence ID" value="NZ_BMJM01000015.1"/>
</dbReference>
<sequence>MTDFPALLIADDGGPAKTLTLLAAAGLDDWLCSQSERTRTFVAAQGFKAQPGETALLPGDQPGDWSALAGVEADLNPWSLAAAASRLVPGRYRPSGPIGAATLGWLLAQHRFTRYRKASGDTGPRILLTSEPAAITEAVRIAEATALVRDLVDTPAADLGPGELAAAIEAEARIFGAIVTITKGEALLAANFPAVHAVGRAASRAPRLIDMHWGDPAHPRVTLVGKGVTFDSGGLNIKPGGGMAAMKKDMGGAAHALALARLVMQANMPVRLRLIVPAVENSISADAMRPGDILHTRAGKTVEVTNTDAEGRLILADALALAAEENPALVIDFATLTGAARAALGPQLPAFFTNDEALAVDFAAAGALSGDPLWRLPLWAPYADMLKSGIADLNNAPDGGFAGAITAALFLQAFVPERITWAHFDTFAWNPAPRPGRPKGGEALGLRASWLLLRSRYLPHGS</sequence>
<keyword evidence="2 7" id="KW-0031">Aminopeptidase</keyword>
<dbReference type="InterPro" id="IPR048816">
    <property type="entry name" value="Peptidase_M17_N_1"/>
</dbReference>
<gene>
    <name evidence="7" type="ORF">GCM10011529_29730</name>
</gene>
<feature type="domain" description="Cytosol aminopeptidase" evidence="6">
    <location>
        <begin position="306"/>
        <end position="313"/>
    </location>
</feature>
<dbReference type="InterPro" id="IPR011356">
    <property type="entry name" value="Leucine_aapep/pepB"/>
</dbReference>
<name>A0A917A2D4_9SPHN</name>
<comment type="caution">
    <text evidence="7">The sequence shown here is derived from an EMBL/GenBank/DDBJ whole genome shotgun (WGS) entry which is preliminary data.</text>
</comment>
<dbReference type="GO" id="GO:0070006">
    <property type="term" value="F:metalloaminopeptidase activity"/>
    <property type="evidence" value="ECO:0007669"/>
    <property type="project" value="InterPro"/>
</dbReference>
<evidence type="ECO:0000256" key="2">
    <source>
        <dbReference type="ARBA" id="ARBA00022438"/>
    </source>
</evidence>
<dbReference type="GO" id="GO:0005737">
    <property type="term" value="C:cytoplasm"/>
    <property type="evidence" value="ECO:0007669"/>
    <property type="project" value="InterPro"/>
</dbReference>
<dbReference type="CDD" id="cd00433">
    <property type="entry name" value="Peptidase_M17"/>
    <property type="match status" value="1"/>
</dbReference>
<dbReference type="EMBL" id="BMJM01000015">
    <property type="protein sequence ID" value="GGE21155.1"/>
    <property type="molecule type" value="Genomic_DNA"/>
</dbReference>
<dbReference type="PROSITE" id="PS00631">
    <property type="entry name" value="CYTOSOL_AP"/>
    <property type="match status" value="1"/>
</dbReference>
<evidence type="ECO:0000313" key="8">
    <source>
        <dbReference type="Proteomes" id="UP000635071"/>
    </source>
</evidence>
<dbReference type="PANTHER" id="PTHR11963">
    <property type="entry name" value="LEUCINE AMINOPEPTIDASE-RELATED"/>
    <property type="match status" value="1"/>
</dbReference>
<dbReference type="InterPro" id="IPR000819">
    <property type="entry name" value="Peptidase_M17_C"/>
</dbReference>
<dbReference type="Proteomes" id="UP000635071">
    <property type="component" value="Unassembled WGS sequence"/>
</dbReference>
<evidence type="ECO:0000256" key="4">
    <source>
        <dbReference type="ARBA" id="ARBA00022801"/>
    </source>
</evidence>
<dbReference type="Pfam" id="PF00883">
    <property type="entry name" value="Peptidase_M17"/>
    <property type="match status" value="1"/>
</dbReference>
<keyword evidence="4" id="KW-0378">Hydrolase</keyword>
<dbReference type="Gene3D" id="3.40.630.10">
    <property type="entry name" value="Zn peptidases"/>
    <property type="match status" value="1"/>
</dbReference>